<feature type="compositionally biased region" description="Acidic residues" evidence="1">
    <location>
        <begin position="133"/>
        <end position="150"/>
    </location>
</feature>
<evidence type="ECO:0008006" key="6">
    <source>
        <dbReference type="Google" id="ProtNLM"/>
    </source>
</evidence>
<evidence type="ECO:0000313" key="4">
    <source>
        <dbReference type="Proteomes" id="UP000516235"/>
    </source>
</evidence>
<sequence length="150" mass="15753">MTNFSDWIAKTTGGASARAIATAVGISHPTVRKNIDNADPAFALTVAEHYNANPVDALVAAGAITDDQVTRYAKDNGFGVDDYTDLELAQLIVDRLAAAENADASPLATVTEFPLPDSNTSDLDIDPGIYAADDSDTEPEPGDDDYHDGP</sequence>
<reference evidence="4 5" key="1">
    <citation type="submission" date="2020-08" db="EMBL/GenBank/DDBJ databases">
        <title>novel species in genus Corynebacterium.</title>
        <authorList>
            <person name="Zhang G."/>
        </authorList>
    </citation>
    <scope>NUCLEOTIDE SEQUENCE [LARGE SCALE GENOMIC DNA]</scope>
    <source>
        <strain evidence="4 5">zg-917</strain>
        <strain evidence="3">Zg-917</strain>
    </source>
</reference>
<accession>A0A7H0JWQ8</accession>
<name>A0A7H0JWQ8_9CORY</name>
<evidence type="ECO:0000256" key="1">
    <source>
        <dbReference type="SAM" id="MobiDB-lite"/>
    </source>
</evidence>
<dbReference type="Proteomes" id="UP000516235">
    <property type="component" value="Chromosome"/>
</dbReference>
<evidence type="ECO:0000313" key="3">
    <source>
        <dbReference type="EMBL" id="QNP89474.1"/>
    </source>
</evidence>
<keyword evidence="5" id="KW-1185">Reference proteome</keyword>
<dbReference type="EMBL" id="CP061032">
    <property type="protein sequence ID" value="QNP89474.1"/>
    <property type="molecule type" value="Genomic_DNA"/>
</dbReference>
<feature type="region of interest" description="Disordered" evidence="1">
    <location>
        <begin position="106"/>
        <end position="150"/>
    </location>
</feature>
<dbReference type="KEGG" id="cluj:IAU68_07110"/>
<dbReference type="EMBL" id="JACMYE010000001">
    <property type="protein sequence ID" value="MBC3178112.1"/>
    <property type="molecule type" value="Genomic_DNA"/>
</dbReference>
<evidence type="ECO:0000313" key="5">
    <source>
        <dbReference type="Proteomes" id="UP000642876"/>
    </source>
</evidence>
<dbReference type="AlphaFoldDB" id="A0A7H0JWQ8"/>
<evidence type="ECO:0000313" key="2">
    <source>
        <dbReference type="EMBL" id="MBC3178112.1"/>
    </source>
</evidence>
<organism evidence="3 4">
    <name type="scientific">Corynebacterium lujinxingii</name>
    <dbReference type="NCBI Taxonomy" id="2763010"/>
    <lineage>
        <taxon>Bacteria</taxon>
        <taxon>Bacillati</taxon>
        <taxon>Actinomycetota</taxon>
        <taxon>Actinomycetes</taxon>
        <taxon>Mycobacteriales</taxon>
        <taxon>Corynebacteriaceae</taxon>
        <taxon>Corynebacterium</taxon>
    </lineage>
</organism>
<dbReference type="RefSeq" id="WP_171192618.1">
    <property type="nucleotide sequence ID" value="NZ_CP061032.1"/>
</dbReference>
<proteinExistence type="predicted"/>
<dbReference type="Proteomes" id="UP000642876">
    <property type="component" value="Unassembled WGS sequence"/>
</dbReference>
<gene>
    <name evidence="2" type="ORF">H7348_02090</name>
    <name evidence="3" type="ORF">IAU68_07110</name>
</gene>
<protein>
    <recommendedName>
        <fullName evidence="6">DNA-binding protein</fullName>
    </recommendedName>
</protein>